<dbReference type="PROSITE" id="PS00061">
    <property type="entry name" value="ADH_SHORT"/>
    <property type="match status" value="1"/>
</dbReference>
<evidence type="ECO:0000313" key="4">
    <source>
        <dbReference type="Proteomes" id="UP001143362"/>
    </source>
</evidence>
<proteinExistence type="inferred from homology"/>
<dbReference type="InterPro" id="IPR020904">
    <property type="entry name" value="Sc_DH/Rdtase_CS"/>
</dbReference>
<dbReference type="Pfam" id="PF13561">
    <property type="entry name" value="adh_short_C2"/>
    <property type="match status" value="1"/>
</dbReference>
<reference evidence="3" key="1">
    <citation type="submission" date="2019-02" db="EMBL/GenBank/DDBJ databases">
        <authorList>
            <person name="Li S.-H."/>
        </authorList>
    </citation>
    <scope>NUCLEOTIDE SEQUENCE</scope>
    <source>
        <strain evidence="3">IMCC14734</strain>
    </source>
</reference>
<keyword evidence="2" id="KW-0560">Oxidoreductase</keyword>
<evidence type="ECO:0000256" key="1">
    <source>
        <dbReference type="ARBA" id="ARBA00006484"/>
    </source>
</evidence>
<gene>
    <name evidence="3" type="ORF">EYC98_04840</name>
</gene>
<dbReference type="PANTHER" id="PTHR24321">
    <property type="entry name" value="DEHYDROGENASES, SHORT CHAIN"/>
    <property type="match status" value="1"/>
</dbReference>
<dbReference type="Proteomes" id="UP001143362">
    <property type="component" value="Unassembled WGS sequence"/>
</dbReference>
<dbReference type="InterPro" id="IPR036291">
    <property type="entry name" value="NAD(P)-bd_dom_sf"/>
</dbReference>
<comment type="similarity">
    <text evidence="1">Belongs to the short-chain dehydrogenases/reductases (SDR) family.</text>
</comment>
<organism evidence="3 4">
    <name type="scientific">Candidatus Litorirhabdus singularis</name>
    <dbReference type="NCBI Taxonomy" id="2518993"/>
    <lineage>
        <taxon>Bacteria</taxon>
        <taxon>Pseudomonadati</taxon>
        <taxon>Pseudomonadota</taxon>
        <taxon>Gammaproteobacteria</taxon>
        <taxon>Cellvibrionales</taxon>
        <taxon>Halieaceae</taxon>
        <taxon>Candidatus Litorirhabdus</taxon>
    </lineage>
</organism>
<keyword evidence="4" id="KW-1185">Reference proteome</keyword>
<dbReference type="Gene3D" id="3.40.50.720">
    <property type="entry name" value="NAD(P)-binding Rossmann-like Domain"/>
    <property type="match status" value="1"/>
</dbReference>
<evidence type="ECO:0000313" key="3">
    <source>
        <dbReference type="EMBL" id="MCX2980192.1"/>
    </source>
</evidence>
<dbReference type="PRINTS" id="PR00080">
    <property type="entry name" value="SDRFAMILY"/>
</dbReference>
<dbReference type="InterPro" id="IPR002347">
    <property type="entry name" value="SDR_fam"/>
</dbReference>
<dbReference type="SUPFAM" id="SSF51735">
    <property type="entry name" value="NAD(P)-binding Rossmann-fold domains"/>
    <property type="match status" value="1"/>
</dbReference>
<dbReference type="PRINTS" id="PR00081">
    <property type="entry name" value="GDHRDH"/>
</dbReference>
<dbReference type="PANTHER" id="PTHR24321:SF8">
    <property type="entry name" value="ESTRADIOL 17-BETA-DEHYDROGENASE 8-RELATED"/>
    <property type="match status" value="1"/>
</dbReference>
<dbReference type="RefSeq" id="WP_279244171.1">
    <property type="nucleotide sequence ID" value="NZ_SHNN01000001.1"/>
</dbReference>
<dbReference type="EMBL" id="SHNN01000001">
    <property type="protein sequence ID" value="MCX2980192.1"/>
    <property type="molecule type" value="Genomic_DNA"/>
</dbReference>
<dbReference type="CDD" id="cd05233">
    <property type="entry name" value="SDR_c"/>
    <property type="match status" value="1"/>
</dbReference>
<protein>
    <submittedName>
        <fullName evidence="3">SDR family oxidoreductase</fullName>
    </submittedName>
</protein>
<sequence>MQLQDKVVVITGAARGLGRAYAEAMAAEGASVYACDVNSCDETVAAITAAGGSAASGSVDISSMESCQAMADGAVAAFGRIDVLVNNAALYGGLKGGRFESLDEDQWDAVMNVNIKGVWQTCKACVNPLRKAGGGSIINIASLAAVFGMPYGLDYVASKAAVIGMTRGMARELGGDSIRVNAVAPSAVMTESTSEFFGEKMDKAKVVIAKGQVLQRNLETHDLTGTIIYLASDNSAFVTGQTHMVDGGSWFL</sequence>
<accession>A0ABT3TFK5</accession>
<comment type="caution">
    <text evidence="3">The sequence shown here is derived from an EMBL/GenBank/DDBJ whole genome shotgun (WGS) entry which is preliminary data.</text>
</comment>
<name>A0ABT3TFK5_9GAMM</name>
<evidence type="ECO:0000256" key="2">
    <source>
        <dbReference type="ARBA" id="ARBA00023002"/>
    </source>
</evidence>